<dbReference type="InterPro" id="IPR029319">
    <property type="entry name" value="DNA_ligase_OB"/>
</dbReference>
<evidence type="ECO:0000256" key="2">
    <source>
        <dbReference type="ARBA" id="ARBA00007572"/>
    </source>
</evidence>
<reference evidence="12 13" key="1">
    <citation type="journal article" date="2021" name="Quality assurance and safety of crops and foods">
        <title>Isolation and characterization of broad host-range of bacteriophages infecting Cronobacter sakazakii and its biocontrol potential in dairy products.</title>
        <authorList>
            <person name="Li H."/>
            <person name="Yang X.-J."/>
            <person name="Zhu X.-Y."/>
            <person name="Gao L."/>
            <person name="Rao S.-Q."/>
            <person name="Yuan L."/>
            <person name="Yang Z.-Q."/>
        </authorList>
    </citation>
    <scope>NUCLEOTIDE SEQUENCE [LARGE SCALE GENOMIC DNA]</scope>
</reference>
<evidence type="ECO:0000259" key="11">
    <source>
        <dbReference type="PROSITE" id="PS50160"/>
    </source>
</evidence>
<keyword evidence="6" id="KW-0227">DNA damage</keyword>
<dbReference type="GO" id="GO:0006260">
    <property type="term" value="P:DNA replication"/>
    <property type="evidence" value="ECO:0007669"/>
    <property type="project" value="UniProtKB-KW"/>
</dbReference>
<dbReference type="InterPro" id="IPR050326">
    <property type="entry name" value="NAD_dep_DNA_ligaseB"/>
</dbReference>
<dbReference type="GO" id="GO:0003910">
    <property type="term" value="F:DNA ligase (ATP) activity"/>
    <property type="evidence" value="ECO:0007669"/>
    <property type="project" value="InterPro"/>
</dbReference>
<evidence type="ECO:0000256" key="5">
    <source>
        <dbReference type="ARBA" id="ARBA00022705"/>
    </source>
</evidence>
<organism evidence="12 13">
    <name type="scientific">Cronobacter phage EspYZU05</name>
    <dbReference type="NCBI Taxonomy" id="2836139"/>
    <lineage>
        <taxon>Viruses</taxon>
        <taxon>Duplodnaviria</taxon>
        <taxon>Heunggongvirae</taxon>
        <taxon>Uroviricota</taxon>
        <taxon>Caudoviricetes</taxon>
        <taxon>Autographivirales</taxon>
        <taxon>Autonotataviridae</taxon>
        <taxon>Melnykvirinae</taxon>
        <taxon>Cronosvirus</taxon>
        <taxon>Cronosvirus EspYZU05</taxon>
    </lineage>
</organism>
<name>A0AA47PA46_9CAUD</name>
<evidence type="ECO:0000256" key="10">
    <source>
        <dbReference type="ARBA" id="ARBA00046002"/>
    </source>
</evidence>
<evidence type="ECO:0000256" key="6">
    <source>
        <dbReference type="ARBA" id="ARBA00022763"/>
    </source>
</evidence>
<dbReference type="PROSITE" id="PS50160">
    <property type="entry name" value="DNA_LIGASE_A3"/>
    <property type="match status" value="1"/>
</dbReference>
<evidence type="ECO:0000256" key="4">
    <source>
        <dbReference type="ARBA" id="ARBA00022598"/>
    </source>
</evidence>
<evidence type="ECO:0000256" key="9">
    <source>
        <dbReference type="ARBA" id="ARBA00032896"/>
    </source>
</evidence>
<dbReference type="GO" id="GO:0044423">
    <property type="term" value="C:virion component"/>
    <property type="evidence" value="ECO:0007669"/>
    <property type="project" value="UniProtKB-KW"/>
</dbReference>
<evidence type="ECO:0000256" key="7">
    <source>
        <dbReference type="ARBA" id="ARBA00022844"/>
    </source>
</evidence>
<comment type="similarity">
    <text evidence="2">Belongs to the ATP-dependent DNA ligase family.</text>
</comment>
<comment type="function">
    <text evidence="10">Very low-fidelity DNA ligase that seals nicks in double-stranded DNA during DNA repair. Together with the viral repair DNA polymerase X, fills the single nucleotide gaps generated by the AP endonuclease. It is not essential for viral replication and recombination. Displays a very low adenylation activity towards DNA with 3'-dideoxy- or 3'-amino-terminated nicks compared to regular nick DNA.</text>
</comment>
<keyword evidence="8" id="KW-0234">DNA repair</keyword>
<feature type="domain" description="ATP-dependent DNA ligase family profile" evidence="11">
    <location>
        <begin position="137"/>
        <end position="253"/>
    </location>
</feature>
<dbReference type="Pfam" id="PF01068">
    <property type="entry name" value="DNA_ligase_A_M"/>
    <property type="match status" value="1"/>
</dbReference>
<protein>
    <recommendedName>
        <fullName evidence="3">DNA ligase</fullName>
    </recommendedName>
    <alternativeName>
        <fullName evidence="9">Polydeoxyribonucleotide synthase [ATP]</fullName>
    </alternativeName>
</protein>
<dbReference type="GO" id="GO:0005524">
    <property type="term" value="F:ATP binding"/>
    <property type="evidence" value="ECO:0007669"/>
    <property type="project" value="InterPro"/>
</dbReference>
<dbReference type="SUPFAM" id="SSF50249">
    <property type="entry name" value="Nucleic acid-binding proteins"/>
    <property type="match status" value="1"/>
</dbReference>
<sequence>MATLTVMKGVAFTQKRLLQWLKEDGKVVVQTKRDEIRCVAKVEDTGVTYTSASGKPLYNIHQAFSNLFTMLFEMTGLTKFDMGVCVNNSFDLTKRVIRSSKKEYDCRGRESYIITEKLKGQPARTVYEGTLELAFWLYDLPELGWKPYEERRKMMAELCRMAGNSLFCPETEVVTSEREVYQIHDMLIGLGHEGTMVKRFDHRYTEGRTVDWMKLKPEEEVDVEITGYTPGENGFEGVVGSLIGRAEDGSTVSFSGFTLELRRELTDNFEAYRGRWAEVRYMQRDSQGGYRHPRFYRWHPDK</sequence>
<dbReference type="Gene3D" id="2.40.50.140">
    <property type="entry name" value="Nucleic acid-binding proteins"/>
    <property type="match status" value="1"/>
</dbReference>
<keyword evidence="5" id="KW-0235">DNA replication</keyword>
<accession>A0AA47PA46</accession>
<dbReference type="InterPro" id="IPR012310">
    <property type="entry name" value="DNA_ligase_ATP-dep_cent"/>
</dbReference>
<keyword evidence="7" id="KW-0946">Virion</keyword>
<dbReference type="PANTHER" id="PTHR47810">
    <property type="entry name" value="DNA LIGASE"/>
    <property type="match status" value="1"/>
</dbReference>
<proteinExistence type="inferred from homology"/>
<dbReference type="GO" id="GO:0006281">
    <property type="term" value="P:DNA repair"/>
    <property type="evidence" value="ECO:0007669"/>
    <property type="project" value="UniProtKB-KW"/>
</dbReference>
<keyword evidence="4 12" id="KW-0436">Ligase</keyword>
<evidence type="ECO:0000256" key="3">
    <source>
        <dbReference type="ARBA" id="ARBA00013308"/>
    </source>
</evidence>
<comment type="subcellular location">
    <subcellularLocation>
        <location evidence="1">Virion</location>
    </subcellularLocation>
</comment>
<dbReference type="Gene3D" id="3.30.470.30">
    <property type="entry name" value="DNA ligase/mRNA capping enzyme"/>
    <property type="match status" value="1"/>
</dbReference>
<evidence type="ECO:0000256" key="1">
    <source>
        <dbReference type="ARBA" id="ARBA00004328"/>
    </source>
</evidence>
<dbReference type="PANTHER" id="PTHR47810:SF5">
    <property type="entry name" value="LIGASE, PUTATIVE-RELATED"/>
    <property type="match status" value="1"/>
</dbReference>
<dbReference type="InterPro" id="IPR012340">
    <property type="entry name" value="NA-bd_OB-fold"/>
</dbReference>
<keyword evidence="13" id="KW-1185">Reference proteome</keyword>
<dbReference type="Pfam" id="PF14743">
    <property type="entry name" value="DNA_ligase_OB_2"/>
    <property type="match status" value="1"/>
</dbReference>
<evidence type="ECO:0000313" key="13">
    <source>
        <dbReference type="Proteomes" id="UP001177185"/>
    </source>
</evidence>
<dbReference type="EMBL" id="MW882933">
    <property type="protein sequence ID" value="UGV21584.1"/>
    <property type="molecule type" value="Genomic_DNA"/>
</dbReference>
<evidence type="ECO:0000256" key="8">
    <source>
        <dbReference type="ARBA" id="ARBA00023204"/>
    </source>
</evidence>
<dbReference type="Proteomes" id="UP001177185">
    <property type="component" value="Segment"/>
</dbReference>
<evidence type="ECO:0000313" key="12">
    <source>
        <dbReference type="EMBL" id="UGV21584.1"/>
    </source>
</evidence>
<dbReference type="SUPFAM" id="SSF56091">
    <property type="entry name" value="DNA ligase/mRNA capping enzyme, catalytic domain"/>
    <property type="match status" value="1"/>
</dbReference>
<dbReference type="GO" id="GO:0006310">
    <property type="term" value="P:DNA recombination"/>
    <property type="evidence" value="ECO:0007669"/>
    <property type="project" value="InterPro"/>
</dbReference>